<evidence type="ECO:0000313" key="1">
    <source>
        <dbReference type="EMBL" id="GAA2192677.1"/>
    </source>
</evidence>
<evidence type="ECO:0000313" key="2">
    <source>
        <dbReference type="Proteomes" id="UP001501391"/>
    </source>
</evidence>
<dbReference type="EMBL" id="BAAAOQ010000003">
    <property type="protein sequence ID" value="GAA2192677.1"/>
    <property type="molecule type" value="Genomic_DNA"/>
</dbReference>
<comment type="caution">
    <text evidence="1">The sequence shown here is derived from an EMBL/GenBank/DDBJ whole genome shotgun (WGS) entry which is preliminary data.</text>
</comment>
<organism evidence="1 2">
    <name type="scientific">Streptomyces bangladeshensis</name>
    <dbReference type="NCBI Taxonomy" id="295352"/>
    <lineage>
        <taxon>Bacteria</taxon>
        <taxon>Bacillati</taxon>
        <taxon>Actinomycetota</taxon>
        <taxon>Actinomycetes</taxon>
        <taxon>Kitasatosporales</taxon>
        <taxon>Streptomycetaceae</taxon>
        <taxon>Streptomyces</taxon>
    </lineage>
</organism>
<sequence>MNRTDIAYQVSLTMDGDTDGFDLDAILDDLAEAGVTDSVDDIDSETYWEIIRRHDTGAQAEDKAEKAHANYLRAEAAYKEATIARQVAFAEAIDAMGRGGNAILSNKIGLSAPTVKSIADRGRKILAARATDG</sequence>
<dbReference type="RefSeq" id="WP_346162155.1">
    <property type="nucleotide sequence ID" value="NZ_BAAAOQ010000003.1"/>
</dbReference>
<gene>
    <name evidence="1" type="ORF">GCM10009787_11270</name>
</gene>
<proteinExistence type="predicted"/>
<name>A0ABN3BDA6_9ACTN</name>
<protein>
    <submittedName>
        <fullName evidence="1">Uncharacterized protein</fullName>
    </submittedName>
</protein>
<reference evidence="1 2" key="1">
    <citation type="journal article" date="2019" name="Int. J. Syst. Evol. Microbiol.">
        <title>The Global Catalogue of Microorganisms (GCM) 10K type strain sequencing project: providing services to taxonomists for standard genome sequencing and annotation.</title>
        <authorList>
            <consortium name="The Broad Institute Genomics Platform"/>
            <consortium name="The Broad Institute Genome Sequencing Center for Infectious Disease"/>
            <person name="Wu L."/>
            <person name="Ma J."/>
        </authorList>
    </citation>
    <scope>NUCLEOTIDE SEQUENCE [LARGE SCALE GENOMIC DNA]</scope>
    <source>
        <strain evidence="1 2">JCM 14924</strain>
    </source>
</reference>
<keyword evidence="2" id="KW-1185">Reference proteome</keyword>
<accession>A0ABN3BDA6</accession>
<dbReference type="Proteomes" id="UP001501391">
    <property type="component" value="Unassembled WGS sequence"/>
</dbReference>